<comment type="caution">
    <text evidence="2">The sequence shown here is derived from an EMBL/GenBank/DDBJ whole genome shotgun (WGS) entry which is preliminary data.</text>
</comment>
<dbReference type="Proteomes" id="UP001175227">
    <property type="component" value="Unassembled WGS sequence"/>
</dbReference>
<keyword evidence="3" id="KW-1185">Reference proteome</keyword>
<evidence type="ECO:0000313" key="3">
    <source>
        <dbReference type="Proteomes" id="UP001175227"/>
    </source>
</evidence>
<reference evidence="2" key="1">
    <citation type="submission" date="2023-06" db="EMBL/GenBank/DDBJ databases">
        <authorList>
            <consortium name="Lawrence Berkeley National Laboratory"/>
            <person name="Ahrendt S."/>
            <person name="Sahu N."/>
            <person name="Indic B."/>
            <person name="Wong-Bajracharya J."/>
            <person name="Merenyi Z."/>
            <person name="Ke H.-M."/>
            <person name="Monk M."/>
            <person name="Kocsube S."/>
            <person name="Drula E."/>
            <person name="Lipzen A."/>
            <person name="Balint B."/>
            <person name="Henrissat B."/>
            <person name="Andreopoulos B."/>
            <person name="Martin F.M."/>
            <person name="Harder C.B."/>
            <person name="Rigling D."/>
            <person name="Ford K.L."/>
            <person name="Foster G.D."/>
            <person name="Pangilinan J."/>
            <person name="Papanicolaou A."/>
            <person name="Barry K."/>
            <person name="LaButti K."/>
            <person name="Viragh M."/>
            <person name="Koriabine M."/>
            <person name="Yan M."/>
            <person name="Riley R."/>
            <person name="Champramary S."/>
            <person name="Plett K.L."/>
            <person name="Tsai I.J."/>
            <person name="Slot J."/>
            <person name="Sipos G."/>
            <person name="Plett J."/>
            <person name="Nagy L.G."/>
            <person name="Grigoriev I.V."/>
        </authorList>
    </citation>
    <scope>NUCLEOTIDE SEQUENCE</scope>
    <source>
        <strain evidence="2">ICMP 16352</strain>
    </source>
</reference>
<protein>
    <submittedName>
        <fullName evidence="2">Uncharacterized protein</fullName>
    </submittedName>
</protein>
<proteinExistence type="predicted"/>
<organism evidence="2 3">
    <name type="scientific">Armillaria novae-zelandiae</name>
    <dbReference type="NCBI Taxonomy" id="153914"/>
    <lineage>
        <taxon>Eukaryota</taxon>
        <taxon>Fungi</taxon>
        <taxon>Dikarya</taxon>
        <taxon>Basidiomycota</taxon>
        <taxon>Agaricomycotina</taxon>
        <taxon>Agaricomycetes</taxon>
        <taxon>Agaricomycetidae</taxon>
        <taxon>Agaricales</taxon>
        <taxon>Marasmiineae</taxon>
        <taxon>Physalacriaceae</taxon>
        <taxon>Armillaria</taxon>
    </lineage>
</organism>
<dbReference type="AlphaFoldDB" id="A0AA39PF73"/>
<accession>A0AA39PF73</accession>
<gene>
    <name evidence="2" type="ORF">IW261DRAFT_1461670</name>
</gene>
<feature type="compositionally biased region" description="Polar residues" evidence="1">
    <location>
        <begin position="154"/>
        <end position="173"/>
    </location>
</feature>
<feature type="region of interest" description="Disordered" evidence="1">
    <location>
        <begin position="131"/>
        <end position="173"/>
    </location>
</feature>
<sequence length="232" mass="25541">MNPTSIPLFRDTYMIKGVPTMGPLKMPYRARCLEADESKPCQCLWFMSPPSSAANEFACSKCGHAIHSHVDYVSKIVHHCSASHCAAYVQESPRTQECTCAAMLISHRPMQNPYRLPEAQALMEHLEKQEFPAAAKVQPRSSERPSGDVAKPLPSTNANTLAPTPVATPTDQSNTAQIKAVTQLEKDAIFIQKQMAESGATKERSGQRSSVGMSRQREDNDIASMRLLLGRL</sequence>
<evidence type="ECO:0000256" key="1">
    <source>
        <dbReference type="SAM" id="MobiDB-lite"/>
    </source>
</evidence>
<feature type="region of interest" description="Disordered" evidence="1">
    <location>
        <begin position="195"/>
        <end position="219"/>
    </location>
</feature>
<dbReference type="EMBL" id="JAUEPR010000006">
    <property type="protein sequence ID" value="KAK0483142.1"/>
    <property type="molecule type" value="Genomic_DNA"/>
</dbReference>
<evidence type="ECO:0000313" key="2">
    <source>
        <dbReference type="EMBL" id="KAK0483142.1"/>
    </source>
</evidence>
<name>A0AA39PF73_9AGAR</name>